<organism evidence="2 3">
    <name type="scientific">Paractinoplanes ovalisporus</name>
    <dbReference type="NCBI Taxonomy" id="2810368"/>
    <lineage>
        <taxon>Bacteria</taxon>
        <taxon>Bacillati</taxon>
        <taxon>Actinomycetota</taxon>
        <taxon>Actinomycetes</taxon>
        <taxon>Micromonosporales</taxon>
        <taxon>Micromonosporaceae</taxon>
        <taxon>Paractinoplanes</taxon>
    </lineage>
</organism>
<dbReference type="RefSeq" id="WP_203375229.1">
    <property type="nucleotide sequence ID" value="NZ_JAENHP010000002.1"/>
</dbReference>
<evidence type="ECO:0000313" key="2">
    <source>
        <dbReference type="EMBL" id="MBM2615316.1"/>
    </source>
</evidence>
<feature type="compositionally biased region" description="Polar residues" evidence="1">
    <location>
        <begin position="301"/>
        <end position="313"/>
    </location>
</feature>
<feature type="compositionally biased region" description="Low complexity" evidence="1">
    <location>
        <begin position="328"/>
        <end position="339"/>
    </location>
</feature>
<feature type="compositionally biased region" description="Basic and acidic residues" evidence="1">
    <location>
        <begin position="503"/>
        <end position="514"/>
    </location>
</feature>
<feature type="compositionally biased region" description="Basic and acidic residues" evidence="1">
    <location>
        <begin position="558"/>
        <end position="570"/>
    </location>
</feature>
<proteinExistence type="predicted"/>
<dbReference type="Proteomes" id="UP000632138">
    <property type="component" value="Unassembled WGS sequence"/>
</dbReference>
<gene>
    <name evidence="2" type="ORF">JIG36_07035</name>
</gene>
<feature type="compositionally biased region" description="Low complexity" evidence="1">
    <location>
        <begin position="91"/>
        <end position="124"/>
    </location>
</feature>
<accession>A0ABS2A675</accession>
<feature type="compositionally biased region" description="Gly residues" evidence="1">
    <location>
        <begin position="397"/>
        <end position="407"/>
    </location>
</feature>
<evidence type="ECO:0000256" key="1">
    <source>
        <dbReference type="SAM" id="MobiDB-lite"/>
    </source>
</evidence>
<feature type="compositionally biased region" description="Low complexity" evidence="1">
    <location>
        <begin position="522"/>
        <end position="531"/>
    </location>
</feature>
<reference evidence="2 3" key="1">
    <citation type="submission" date="2021-01" db="EMBL/GenBank/DDBJ databases">
        <title>Actinoplanes sp. nov. LDG1-06 isolated from lichen.</title>
        <authorList>
            <person name="Saeng-In P."/>
            <person name="Phongsopitanun W."/>
            <person name="Kanchanasin P."/>
            <person name="Yuki M."/>
            <person name="Kudo T."/>
            <person name="Ohkuma M."/>
            <person name="Tanasupawat S."/>
        </authorList>
    </citation>
    <scope>NUCLEOTIDE SEQUENCE [LARGE SCALE GENOMIC DNA]</scope>
    <source>
        <strain evidence="2 3">LDG1-06</strain>
    </source>
</reference>
<dbReference type="EMBL" id="JAENHP010000002">
    <property type="protein sequence ID" value="MBM2615316.1"/>
    <property type="molecule type" value="Genomic_DNA"/>
</dbReference>
<feature type="region of interest" description="Disordered" evidence="1">
    <location>
        <begin position="1"/>
        <end position="781"/>
    </location>
</feature>
<feature type="compositionally biased region" description="Basic and acidic residues" evidence="1">
    <location>
        <begin position="482"/>
        <end position="496"/>
    </location>
</feature>
<feature type="compositionally biased region" description="Polar residues" evidence="1">
    <location>
        <begin position="276"/>
        <end position="287"/>
    </location>
</feature>
<feature type="compositionally biased region" description="Basic and acidic residues" evidence="1">
    <location>
        <begin position="599"/>
        <end position="613"/>
    </location>
</feature>
<feature type="compositionally biased region" description="Low complexity" evidence="1">
    <location>
        <begin position="346"/>
        <end position="358"/>
    </location>
</feature>
<comment type="caution">
    <text evidence="2">The sequence shown here is derived from an EMBL/GenBank/DDBJ whole genome shotgun (WGS) entry which is preliminary data.</text>
</comment>
<feature type="compositionally biased region" description="Polar residues" evidence="1">
    <location>
        <begin position="1"/>
        <end position="12"/>
    </location>
</feature>
<feature type="compositionally biased region" description="Low complexity" evidence="1">
    <location>
        <begin position="650"/>
        <end position="664"/>
    </location>
</feature>
<feature type="compositionally biased region" description="Low complexity" evidence="1">
    <location>
        <begin position="466"/>
        <end position="477"/>
    </location>
</feature>
<feature type="compositionally biased region" description="Low complexity" evidence="1">
    <location>
        <begin position="178"/>
        <end position="199"/>
    </location>
</feature>
<keyword evidence="3" id="KW-1185">Reference proteome</keyword>
<evidence type="ECO:0000313" key="3">
    <source>
        <dbReference type="Proteomes" id="UP000632138"/>
    </source>
</evidence>
<protein>
    <submittedName>
        <fullName evidence="2">Uncharacterized protein</fullName>
    </submittedName>
</protein>
<sequence>MEPTSNPDNARSTRGLARFWPANRETEGEAGAPDSPGMSGTLSGETEMVALGSRRTPDSTANEGAVSGPPYVGQFSGPPDIGPASAPPHVAPSSGTPYGGSAPFGPSYAGPAGPSPAFGPSQPGRPVSGMPLGRSAEPGRPSYLGQTGSDPHLGRPAGQSPMAPMPLAQPGLGRAGDPMAPSASAVPGPGGPASDSPKPTGVPRPGGAHGSGDAQSQSGPDSVHGALGSGRDADGPRGAGDPLGAGNNPLGASSNPLGTGGASLGASGAHSANDPLDTTSPPGSNRSGGAEASRGSAEPASPNSPLGSNSALDGNQARPDDVDGSRGGLTPVSGGVSPVSGGGSFSGTSPVSGSGSFSNTTPVSGGGSFGNTTPVSGAGSFGATRPVSGSAAPAGGSENGTGDGGFGLTASSHRPAGSPGTGSGTVNGHAPLGTRGLNGADAGSRTVSGGSLDGLDDPIGRNGLHSAAGAPVSGPPAESDDQVGKQDHSQGSEDGRAGTPAVESRRGNPWDRDLNGLGLGGRNNRFLFGGRSPNQARPGVNGHEHGEANGRPATPGHGEAKDENGRDDMNGRAGIPGIPTSGAGPAGPLPGPAADTDETTGRRAAPDDVDARRAAAGWASVPTSTHPIVGPTSAPPVSGPPAATGAQPTSGAPVSAAPVSPGPVFGASYGQPPAYTPALPDPEAGPVSGVPAPRGATSIPVPVAKPAPVEQASTTFGAEPRTENPAPRPESDDELTAAPRRSASLEDAEPARRGRRAAPEEPEEEPAPAEAPRRPGDVVPGHIAFWDDDAIRHFRAAWHEVKAEFVDDPETALTRAHDLLTDAVNELTEALLAERDELDPLRGNGKPDTESMRMAMRGYREFLERILAL</sequence>
<name>A0ABS2A675_9ACTN</name>